<comment type="caution">
    <text evidence="1">The sequence shown here is derived from an EMBL/GenBank/DDBJ whole genome shotgun (WGS) entry which is preliminary data.</text>
</comment>
<reference evidence="1" key="1">
    <citation type="submission" date="2020-03" db="EMBL/GenBank/DDBJ databases">
        <title>Studies in the Genomics of Life Span.</title>
        <authorList>
            <person name="Glass D."/>
        </authorList>
    </citation>
    <scope>NUCLEOTIDE SEQUENCE</scope>
    <source>
        <strain evidence="1">LTLLF</strain>
        <tissue evidence="1">Muscle</tissue>
    </source>
</reference>
<dbReference type="PANTHER" id="PTHR47196:SF1">
    <property type="entry name" value="KELCH DOMAIN-CONTAINING PROTEIN 9"/>
    <property type="match status" value="1"/>
</dbReference>
<dbReference type="Gene3D" id="2.120.10.80">
    <property type="entry name" value="Kelch-type beta propeller"/>
    <property type="match status" value="2"/>
</dbReference>
<dbReference type="PANTHER" id="PTHR47196">
    <property type="entry name" value="KELCH DOMAIN-CONTAINING PROTEIN 9"/>
    <property type="match status" value="1"/>
</dbReference>
<dbReference type="SUPFAM" id="SSF117281">
    <property type="entry name" value="Kelch motif"/>
    <property type="match status" value="1"/>
</dbReference>
<dbReference type="GO" id="GO:0030332">
    <property type="term" value="F:cyclin binding"/>
    <property type="evidence" value="ECO:0007669"/>
    <property type="project" value="TreeGrafter"/>
</dbReference>
<protein>
    <submittedName>
        <fullName evidence="1">Kelch domain-containing protein 9</fullName>
    </submittedName>
</protein>
<dbReference type="Proteomes" id="UP000710432">
    <property type="component" value="Unassembled WGS sequence"/>
</dbReference>
<sequence>MAGAESPGLARGSSWTWRPVARDALLARAFHSCTELRGRFYLVGGLLEGGARVPSSDTVIFDPAGGQAVRLAARGSPLRSHHDAALVGGRWLCVVGGWDGSRRLATVAALDTESGVWEVWTANPGNSPPAGLSSHTCTRLSDRELRVSGREGGTRTQRRYGSIYTLKLDHSTRTYCTPPSWIYNFQDGLTFCSKPDFLFHKGTLAKRYNIRIFSENPNLCTNSYKEEGCHTVSRSGHCAALLPTAGPHPGHQLLLFGGCNSVEPEVAGQWSHGKIKEEPPVAPRLMEQLARLVSSGQGLQQGPQSLRHHSCSVVGPFAVLFGGETLTRARDTICNDLYFYDTRESQTNVRRKGGGKDT</sequence>
<evidence type="ECO:0000313" key="2">
    <source>
        <dbReference type="Proteomes" id="UP000710432"/>
    </source>
</evidence>
<gene>
    <name evidence="1" type="ORF">LTLLF_194825</name>
</gene>
<dbReference type="EMBL" id="JAATJU010026367">
    <property type="protein sequence ID" value="KAH0501803.1"/>
    <property type="molecule type" value="Genomic_DNA"/>
</dbReference>
<accession>A0A8J6KLH7</accession>
<dbReference type="InterPro" id="IPR015915">
    <property type="entry name" value="Kelch-typ_b-propeller"/>
</dbReference>
<evidence type="ECO:0000313" key="1">
    <source>
        <dbReference type="EMBL" id="KAH0501803.1"/>
    </source>
</evidence>
<dbReference type="Pfam" id="PF24681">
    <property type="entry name" value="Kelch_KLHDC2_KLHL20_DRC7"/>
    <property type="match status" value="1"/>
</dbReference>
<organism evidence="1 2">
    <name type="scientific">Microtus ochrogaster</name>
    <name type="common">Prairie vole</name>
    <dbReference type="NCBI Taxonomy" id="79684"/>
    <lineage>
        <taxon>Eukaryota</taxon>
        <taxon>Metazoa</taxon>
        <taxon>Chordata</taxon>
        <taxon>Craniata</taxon>
        <taxon>Vertebrata</taxon>
        <taxon>Euteleostomi</taxon>
        <taxon>Mammalia</taxon>
        <taxon>Eutheria</taxon>
        <taxon>Euarchontoglires</taxon>
        <taxon>Glires</taxon>
        <taxon>Rodentia</taxon>
        <taxon>Myomorpha</taxon>
        <taxon>Muroidea</taxon>
        <taxon>Cricetidae</taxon>
        <taxon>Arvicolinae</taxon>
        <taxon>Microtus</taxon>
    </lineage>
</organism>
<dbReference type="InterPro" id="IPR042941">
    <property type="entry name" value="KLDC9"/>
</dbReference>
<proteinExistence type="predicted"/>
<dbReference type="AlphaFoldDB" id="A0A8J6KLH7"/>
<name>A0A8J6KLH7_MICOH</name>